<evidence type="ECO:0000313" key="4">
    <source>
        <dbReference type="Proteomes" id="UP000515908"/>
    </source>
</evidence>
<organism evidence="3 4">
    <name type="scientific">Angomonas deanei</name>
    <dbReference type="NCBI Taxonomy" id="59799"/>
    <lineage>
        <taxon>Eukaryota</taxon>
        <taxon>Discoba</taxon>
        <taxon>Euglenozoa</taxon>
        <taxon>Kinetoplastea</taxon>
        <taxon>Metakinetoplastina</taxon>
        <taxon>Trypanosomatida</taxon>
        <taxon>Trypanosomatidae</taxon>
        <taxon>Strigomonadinae</taxon>
        <taxon>Angomonas</taxon>
    </lineage>
</organism>
<feature type="transmembrane region" description="Helical" evidence="2">
    <location>
        <begin position="224"/>
        <end position="248"/>
    </location>
</feature>
<proteinExistence type="predicted"/>
<dbReference type="AlphaFoldDB" id="A0A7G2CPT7"/>
<dbReference type="VEuPathDB" id="TriTrypDB:ADEAN_000903700"/>
<reference evidence="3 4" key="1">
    <citation type="submission" date="2020-08" db="EMBL/GenBank/DDBJ databases">
        <authorList>
            <person name="Newling K."/>
            <person name="Davey J."/>
            <person name="Forrester S."/>
        </authorList>
    </citation>
    <scope>NUCLEOTIDE SEQUENCE [LARGE SCALE GENOMIC DNA]</scope>
    <source>
        <strain evidence="4">Crithidia deanei Carvalho (ATCC PRA-265)</strain>
    </source>
</reference>
<feature type="region of interest" description="Disordered" evidence="1">
    <location>
        <begin position="379"/>
        <end position="406"/>
    </location>
</feature>
<keyword evidence="2" id="KW-1133">Transmembrane helix</keyword>
<protein>
    <submittedName>
        <fullName evidence="3">Uncharacterized protein</fullName>
    </submittedName>
</protein>
<name>A0A7G2CPT7_9TRYP</name>
<dbReference type="EMBL" id="LR877165">
    <property type="protein sequence ID" value="CAD2221505.1"/>
    <property type="molecule type" value="Genomic_DNA"/>
</dbReference>
<evidence type="ECO:0000256" key="1">
    <source>
        <dbReference type="SAM" id="MobiDB-lite"/>
    </source>
</evidence>
<keyword evidence="2" id="KW-0472">Membrane</keyword>
<feature type="transmembrane region" description="Helical" evidence="2">
    <location>
        <begin position="139"/>
        <end position="157"/>
    </location>
</feature>
<keyword evidence="2" id="KW-0812">Transmembrane</keyword>
<keyword evidence="4" id="KW-1185">Reference proteome</keyword>
<gene>
    <name evidence="3" type="ORF">ADEAN_000903700</name>
</gene>
<evidence type="ECO:0000313" key="3">
    <source>
        <dbReference type="EMBL" id="CAD2221505.1"/>
    </source>
</evidence>
<sequence length="406" mass="46964">MGYTTFKLSERQRAGYSWNDLEDFIMYKEHKYNSINILSRFVTFLLLCLSITIFCHAFSVSSTEWRAVRYVDYYQSIGLFVKCTETSYKQCNIRTSTNFERQLADAVTGQILCYADNSANSRTVKFVQKYIGAMWSLEILNLFFDAVVFVLLVVMSYRPTRSHILALILFLLFLNTVCGIVVCVLFPIYTRCEGKTCQARQGLPTASQKGVTCSVSFLWGYKLYIGVTVLHFLCFIISFCMHNAILNIRTNTRRRLRKERKRRRKLKRLSGANYVLREAASPEDLALQNSLPSTVTVLPSSPEYEAARERYLTARELGVRIPGADDWLYDERSDMYYSFGQNCFWDPLTSEYYNCTLGSWQEEIQHIVEVRDVLEYTTQIPPGGGDDEEEELQSLQEEPTSEEKTK</sequence>
<feature type="transmembrane region" description="Helical" evidence="2">
    <location>
        <begin position="164"/>
        <end position="189"/>
    </location>
</feature>
<feature type="transmembrane region" description="Helical" evidence="2">
    <location>
        <begin position="37"/>
        <end position="59"/>
    </location>
</feature>
<accession>A0A7G2CPT7</accession>
<dbReference type="Proteomes" id="UP000515908">
    <property type="component" value="Chromosome 21"/>
</dbReference>
<evidence type="ECO:0000256" key="2">
    <source>
        <dbReference type="SAM" id="Phobius"/>
    </source>
</evidence>
<dbReference type="OrthoDB" id="273814at2759"/>